<name>A0A6J1C6Z3_MOMCH</name>
<dbReference type="SUPFAM" id="SSF56399">
    <property type="entry name" value="ADP-ribosylation"/>
    <property type="match status" value="1"/>
</dbReference>
<gene>
    <name evidence="9" type="primary">LOC111008564</name>
</gene>
<feature type="domain" description="RST" evidence="7">
    <location>
        <begin position="283"/>
        <end position="354"/>
    </location>
</feature>
<feature type="region of interest" description="Disordered" evidence="5">
    <location>
        <begin position="14"/>
        <end position="67"/>
    </location>
</feature>
<keyword evidence="3" id="KW-0346">Stress response</keyword>
<dbReference type="Gene3D" id="3.90.228.10">
    <property type="match status" value="1"/>
</dbReference>
<reference evidence="9" key="1">
    <citation type="submission" date="2025-08" db="UniProtKB">
        <authorList>
            <consortium name="RefSeq"/>
        </authorList>
    </citation>
    <scope>IDENTIFICATION</scope>
    <source>
        <strain evidence="9">OHB3-1</strain>
    </source>
</reference>
<evidence type="ECO:0000259" key="6">
    <source>
        <dbReference type="PROSITE" id="PS51059"/>
    </source>
</evidence>
<dbReference type="InterPro" id="IPR022003">
    <property type="entry name" value="RST"/>
</dbReference>
<dbReference type="PROSITE" id="PS51879">
    <property type="entry name" value="RST"/>
    <property type="match status" value="1"/>
</dbReference>
<dbReference type="InterPro" id="IPR012317">
    <property type="entry name" value="Poly(ADP-ribose)pol_cat_dom"/>
</dbReference>
<feature type="compositionally biased region" description="Polar residues" evidence="5">
    <location>
        <begin position="50"/>
        <end position="65"/>
    </location>
</feature>
<organism evidence="8 9">
    <name type="scientific">Momordica charantia</name>
    <name type="common">Bitter gourd</name>
    <name type="synonym">Balsam pear</name>
    <dbReference type="NCBI Taxonomy" id="3673"/>
    <lineage>
        <taxon>Eukaryota</taxon>
        <taxon>Viridiplantae</taxon>
        <taxon>Streptophyta</taxon>
        <taxon>Embryophyta</taxon>
        <taxon>Tracheophyta</taxon>
        <taxon>Spermatophyta</taxon>
        <taxon>Magnoliopsida</taxon>
        <taxon>eudicotyledons</taxon>
        <taxon>Gunneridae</taxon>
        <taxon>Pentapetalae</taxon>
        <taxon>rosids</taxon>
        <taxon>fabids</taxon>
        <taxon>Cucurbitales</taxon>
        <taxon>Cucurbitaceae</taxon>
        <taxon>Momordiceae</taxon>
        <taxon>Momordica</taxon>
    </lineage>
</organism>
<evidence type="ECO:0000256" key="4">
    <source>
        <dbReference type="ARBA" id="ARBA00023242"/>
    </source>
</evidence>
<keyword evidence="8" id="KW-1185">Reference proteome</keyword>
<feature type="domain" description="PARP catalytic" evidence="6">
    <location>
        <begin position="66"/>
        <end position="287"/>
    </location>
</feature>
<dbReference type="InterPro" id="IPR044964">
    <property type="entry name" value="RCD1/SRO1-5"/>
</dbReference>
<accession>A0A6J1C6Z3</accession>
<keyword evidence="2" id="KW-0217">Developmental protein</keyword>
<feature type="region of interest" description="Disordered" evidence="5">
    <location>
        <begin position="356"/>
        <end position="386"/>
    </location>
</feature>
<dbReference type="RefSeq" id="XP_022136992.1">
    <property type="nucleotide sequence ID" value="XM_022281300.1"/>
</dbReference>
<dbReference type="GeneID" id="111008564"/>
<evidence type="ECO:0000256" key="3">
    <source>
        <dbReference type="ARBA" id="ARBA00023016"/>
    </source>
</evidence>
<protein>
    <submittedName>
        <fullName evidence="9">Probable inactive poly [ADP-ribose] polymerase SRO5</fullName>
    </submittedName>
</protein>
<evidence type="ECO:0000256" key="1">
    <source>
        <dbReference type="ARBA" id="ARBA00004123"/>
    </source>
</evidence>
<evidence type="ECO:0000313" key="8">
    <source>
        <dbReference type="Proteomes" id="UP000504603"/>
    </source>
</evidence>
<dbReference type="Proteomes" id="UP000504603">
    <property type="component" value="Unplaced"/>
</dbReference>
<evidence type="ECO:0000313" key="9">
    <source>
        <dbReference type="RefSeq" id="XP_022136992.1"/>
    </source>
</evidence>
<evidence type="ECO:0000256" key="5">
    <source>
        <dbReference type="SAM" id="MobiDB-lite"/>
    </source>
</evidence>
<proteinExistence type="predicted"/>
<dbReference type="GO" id="GO:0003950">
    <property type="term" value="F:NAD+ poly-ADP-ribosyltransferase activity"/>
    <property type="evidence" value="ECO:0007669"/>
    <property type="project" value="InterPro"/>
</dbReference>
<dbReference type="KEGG" id="mcha:111008564"/>
<dbReference type="PROSITE" id="PS51059">
    <property type="entry name" value="PARP_CATALYTIC"/>
    <property type="match status" value="1"/>
</dbReference>
<dbReference type="PANTHER" id="PTHR32263:SF12">
    <property type="entry name" value="INACTIVE POLY [ADP-RIBOSE] POLYMERASE SRO4-RELATED"/>
    <property type="match status" value="1"/>
</dbReference>
<dbReference type="Pfam" id="PF12174">
    <property type="entry name" value="RST"/>
    <property type="match status" value="1"/>
</dbReference>
<keyword evidence="4" id="KW-0539">Nucleus</keyword>
<comment type="subcellular location">
    <subcellularLocation>
        <location evidence="1">Nucleus</location>
    </subcellularLocation>
</comment>
<dbReference type="OrthoDB" id="6133115at2759"/>
<dbReference type="PANTHER" id="PTHR32263">
    <property type="entry name" value="INACTIVE POLY [ADP-RIBOSE] POLYMERASE SRO4-RELATED"/>
    <property type="match status" value="1"/>
</dbReference>
<dbReference type="AlphaFoldDB" id="A0A6J1C6Z3"/>
<evidence type="ECO:0000256" key="2">
    <source>
        <dbReference type="ARBA" id="ARBA00022473"/>
    </source>
</evidence>
<sequence>MENDQDQCRLQFRQYGSNHRHLNGVEGLDSKTSGNRESADRFSDAGDSTGPDQDSMVSDSESGISGPSMEQLEWLNEGLVKLVEEDKIHDLIKRRFVSSLGLLGPQTTVTAVYKNSHSTHIGQARLHTFQIYSQAIEKKNGGNANVKYAWLGASKNQINKILGYGFAHCNKPEDSQFLGCGIYLSPDNLPLESLEDSVVDEDGLRHLVLCRVILGKSECVHPGSRQSHPSSEAFDSGVDNLFAPKKYIVWSTHMNTHILPEYLISFRVPPRFKGIFKTKQPSRMPTSPWMPFPTLISVLSRFLPAPEIAMITKYHKDHRDNKISRHELIKRVRQIAGDKLLIHVIKSFRAQQSNGDVGFEEKGRRNGAKSGQKPAAGSVDSPILLE</sequence>
<evidence type="ECO:0000259" key="7">
    <source>
        <dbReference type="PROSITE" id="PS51879"/>
    </source>
</evidence>
<dbReference type="GO" id="GO:0005634">
    <property type="term" value="C:nucleus"/>
    <property type="evidence" value="ECO:0007669"/>
    <property type="project" value="UniProtKB-SubCell"/>
</dbReference>